<protein>
    <submittedName>
        <fullName evidence="1">Uncharacterized protein</fullName>
    </submittedName>
</protein>
<dbReference type="AlphaFoldDB" id="A0A6G1EC53"/>
<comment type="caution">
    <text evidence="1">The sequence shown here is derived from an EMBL/GenBank/DDBJ whole genome shotgun (WGS) entry which is preliminary data.</text>
</comment>
<proteinExistence type="predicted"/>
<dbReference type="Proteomes" id="UP000479710">
    <property type="component" value="Unassembled WGS sequence"/>
</dbReference>
<gene>
    <name evidence="1" type="ORF">E2562_033510</name>
</gene>
<sequence length="91" mass="9793">MGVVAGGDRGVVWGWWLTSRRAVGEYRVHDAFWVRRHVLRTGGCLAVLAYVEQAQGRQESVAEASRLTGDSDGARAWVRACGLAGGIHGEA</sequence>
<organism evidence="1 2">
    <name type="scientific">Oryza meyeriana var. granulata</name>
    <dbReference type="NCBI Taxonomy" id="110450"/>
    <lineage>
        <taxon>Eukaryota</taxon>
        <taxon>Viridiplantae</taxon>
        <taxon>Streptophyta</taxon>
        <taxon>Embryophyta</taxon>
        <taxon>Tracheophyta</taxon>
        <taxon>Spermatophyta</taxon>
        <taxon>Magnoliopsida</taxon>
        <taxon>Liliopsida</taxon>
        <taxon>Poales</taxon>
        <taxon>Poaceae</taxon>
        <taxon>BOP clade</taxon>
        <taxon>Oryzoideae</taxon>
        <taxon>Oryzeae</taxon>
        <taxon>Oryzinae</taxon>
        <taxon>Oryza</taxon>
        <taxon>Oryza meyeriana</taxon>
    </lineage>
</organism>
<keyword evidence="2" id="KW-1185">Reference proteome</keyword>
<evidence type="ECO:0000313" key="1">
    <source>
        <dbReference type="EMBL" id="KAF0922370.1"/>
    </source>
</evidence>
<evidence type="ECO:0000313" key="2">
    <source>
        <dbReference type="Proteomes" id="UP000479710"/>
    </source>
</evidence>
<accession>A0A6G1EC53</accession>
<reference evidence="1 2" key="1">
    <citation type="submission" date="2019-11" db="EMBL/GenBank/DDBJ databases">
        <title>Whole genome sequence of Oryza granulata.</title>
        <authorList>
            <person name="Li W."/>
        </authorList>
    </citation>
    <scope>NUCLEOTIDE SEQUENCE [LARGE SCALE GENOMIC DNA]</scope>
    <source>
        <strain evidence="2">cv. Menghai</strain>
        <tissue evidence="1">Leaf</tissue>
    </source>
</reference>
<dbReference type="EMBL" id="SPHZ02000004">
    <property type="protein sequence ID" value="KAF0922370.1"/>
    <property type="molecule type" value="Genomic_DNA"/>
</dbReference>
<name>A0A6G1EC53_9ORYZ</name>